<feature type="compositionally biased region" description="Basic and acidic residues" evidence="5">
    <location>
        <begin position="19"/>
        <end position="29"/>
    </location>
</feature>
<reference evidence="7 8" key="2">
    <citation type="journal article" date="2009" name="PLoS ONE">
        <title>An integrated genetic and cytogenetic map of the cucumber genome.</title>
        <authorList>
            <person name="Ren Y."/>
            <person name="Zhang Z."/>
            <person name="Liu J."/>
            <person name="Staub J.E."/>
            <person name="Han Y."/>
            <person name="Cheng Z."/>
            <person name="Li X."/>
            <person name="Lu J."/>
            <person name="Miao H."/>
            <person name="Kang H."/>
            <person name="Xie B."/>
            <person name="Gu X."/>
            <person name="Wang X."/>
            <person name="Du Y."/>
            <person name="Jin W."/>
            <person name="Huang S."/>
        </authorList>
    </citation>
    <scope>NUCLEOTIDE SEQUENCE [LARGE SCALE GENOMIC DNA]</scope>
    <source>
        <strain evidence="8">cv. 9930</strain>
    </source>
</reference>
<name>A0A0A0LTU3_CUCSA</name>
<dbReference type="EMBL" id="CM002922">
    <property type="protein sequence ID" value="KGN65345.1"/>
    <property type="molecule type" value="Genomic_DNA"/>
</dbReference>
<reference evidence="7 8" key="4">
    <citation type="journal article" date="2011" name="BMC Genomics">
        <title>RNA-Seq improves annotation of protein-coding genes in the cucumber genome.</title>
        <authorList>
            <person name="Li Z."/>
            <person name="Zhang Z."/>
            <person name="Yan P."/>
            <person name="Huang S."/>
            <person name="Fei Z."/>
            <person name="Lin K."/>
        </authorList>
    </citation>
    <scope>NUCLEOTIDE SEQUENCE [LARGE SCALE GENOMIC DNA]</scope>
    <source>
        <strain evidence="8">cv. 9930</strain>
    </source>
</reference>
<evidence type="ECO:0000256" key="4">
    <source>
        <dbReference type="ARBA" id="ARBA00023242"/>
    </source>
</evidence>
<keyword evidence="8" id="KW-1185">Reference proteome</keyword>
<dbReference type="PANTHER" id="PTHR12565:SF312">
    <property type="entry name" value="TRANSCRIPTION FACTOR BHLH74"/>
    <property type="match status" value="1"/>
</dbReference>
<dbReference type="PANTHER" id="PTHR12565">
    <property type="entry name" value="STEROL REGULATORY ELEMENT-BINDING PROTEIN"/>
    <property type="match status" value="1"/>
</dbReference>
<reference evidence="7 8" key="1">
    <citation type="journal article" date="2009" name="Nat. Genet.">
        <title>The genome of the cucumber, Cucumis sativus L.</title>
        <authorList>
            <person name="Huang S."/>
            <person name="Li R."/>
            <person name="Zhang Z."/>
            <person name="Li L."/>
            <person name="Gu X."/>
            <person name="Fan W."/>
            <person name="Lucas W.J."/>
            <person name="Wang X."/>
            <person name="Xie B."/>
            <person name="Ni P."/>
            <person name="Ren Y."/>
            <person name="Zhu H."/>
            <person name="Li J."/>
            <person name="Lin K."/>
            <person name="Jin W."/>
            <person name="Fei Z."/>
            <person name="Li G."/>
            <person name="Staub J."/>
            <person name="Kilian A."/>
            <person name="van der Vossen E.A."/>
            <person name="Wu Y."/>
            <person name="Guo J."/>
            <person name="He J."/>
            <person name="Jia Z."/>
            <person name="Ren Y."/>
            <person name="Tian G."/>
            <person name="Lu Y."/>
            <person name="Ruan J."/>
            <person name="Qian W."/>
            <person name="Wang M."/>
            <person name="Huang Q."/>
            <person name="Li B."/>
            <person name="Xuan Z."/>
            <person name="Cao J."/>
            <person name="Asan"/>
            <person name="Wu Z."/>
            <person name="Zhang J."/>
            <person name="Cai Q."/>
            <person name="Bai Y."/>
            <person name="Zhao B."/>
            <person name="Han Y."/>
            <person name="Li Y."/>
            <person name="Li X."/>
            <person name="Wang S."/>
            <person name="Shi Q."/>
            <person name="Liu S."/>
            <person name="Cho W.K."/>
            <person name="Kim J.Y."/>
            <person name="Xu Y."/>
            <person name="Heller-Uszynska K."/>
            <person name="Miao H."/>
            <person name="Cheng Z."/>
            <person name="Zhang S."/>
            <person name="Wu J."/>
            <person name="Yang Y."/>
            <person name="Kang H."/>
            <person name="Li M."/>
            <person name="Liang H."/>
            <person name="Ren X."/>
            <person name="Shi Z."/>
            <person name="Wen M."/>
            <person name="Jian M."/>
            <person name="Yang H."/>
            <person name="Zhang G."/>
            <person name="Yang Z."/>
            <person name="Chen R."/>
            <person name="Liu S."/>
            <person name="Li J."/>
            <person name="Ma L."/>
            <person name="Liu H."/>
            <person name="Zhou Y."/>
            <person name="Zhao J."/>
            <person name="Fang X."/>
            <person name="Li G."/>
            <person name="Fang L."/>
            <person name="Li Y."/>
            <person name="Liu D."/>
            <person name="Zheng H."/>
            <person name="Zhang Y."/>
            <person name="Qin N."/>
            <person name="Li Z."/>
            <person name="Yang G."/>
            <person name="Yang S."/>
            <person name="Bolund L."/>
            <person name="Kristiansen K."/>
            <person name="Zheng H."/>
            <person name="Li S."/>
            <person name="Zhang X."/>
            <person name="Yang H."/>
            <person name="Wang J."/>
            <person name="Sun R."/>
            <person name="Zhang B."/>
            <person name="Jiang S."/>
            <person name="Wang J."/>
            <person name="Du Y."/>
            <person name="Li S."/>
        </authorList>
    </citation>
    <scope>NUCLEOTIDE SEQUENCE [LARGE SCALE GENOMIC DNA]</scope>
    <source>
        <strain evidence="8">cv. 9930</strain>
    </source>
</reference>
<dbReference type="InterPro" id="IPR024097">
    <property type="entry name" value="bHLH_ZIP_TF"/>
</dbReference>
<evidence type="ECO:0000256" key="3">
    <source>
        <dbReference type="ARBA" id="ARBA00023163"/>
    </source>
</evidence>
<dbReference type="InterPro" id="IPR011598">
    <property type="entry name" value="bHLH_dom"/>
</dbReference>
<protein>
    <recommendedName>
        <fullName evidence="6">BHLH domain-containing protein</fullName>
    </recommendedName>
</protein>
<keyword evidence="4" id="KW-0539">Nucleus</keyword>
<feature type="domain" description="BHLH" evidence="6">
    <location>
        <begin position="85"/>
        <end position="120"/>
    </location>
</feature>
<sequence length="120" mass="13492">MVKSENEAFDSTFPFSSNKKSDMKVKNDVSGDSSSTQEEKNAEMEQILGGNSRGKSTRKQTKEKSNNSAEAPKESYIHVRARRGQATNSHSVAERVRREKISERMRLLQELVPECNKVTG</sequence>
<dbReference type="PROSITE" id="PS50888">
    <property type="entry name" value="BHLH"/>
    <property type="match status" value="1"/>
</dbReference>
<dbReference type="STRING" id="3659.A0A0A0LTU3"/>
<dbReference type="GO" id="GO:0005634">
    <property type="term" value="C:nucleus"/>
    <property type="evidence" value="ECO:0000318"/>
    <property type="project" value="GO_Central"/>
</dbReference>
<evidence type="ECO:0000256" key="5">
    <source>
        <dbReference type="SAM" id="MobiDB-lite"/>
    </source>
</evidence>
<dbReference type="GO" id="GO:0003700">
    <property type="term" value="F:DNA-binding transcription factor activity"/>
    <property type="evidence" value="ECO:0000318"/>
    <property type="project" value="GO_Central"/>
</dbReference>
<dbReference type="Gene3D" id="4.10.280.10">
    <property type="entry name" value="Helix-loop-helix DNA-binding domain"/>
    <property type="match status" value="1"/>
</dbReference>
<dbReference type="SUPFAM" id="SSF47459">
    <property type="entry name" value="HLH, helix-loop-helix DNA-binding domain"/>
    <property type="match status" value="1"/>
</dbReference>
<keyword evidence="2" id="KW-0805">Transcription regulation</keyword>
<dbReference type="InterPro" id="IPR036638">
    <property type="entry name" value="HLH_DNA-bd_sf"/>
</dbReference>
<comment type="subcellular location">
    <subcellularLocation>
        <location evidence="1">Nucleus</location>
    </subcellularLocation>
</comment>
<evidence type="ECO:0000313" key="7">
    <source>
        <dbReference type="EMBL" id="KGN65345.1"/>
    </source>
</evidence>
<evidence type="ECO:0000259" key="6">
    <source>
        <dbReference type="PROSITE" id="PS50888"/>
    </source>
</evidence>
<evidence type="ECO:0000256" key="2">
    <source>
        <dbReference type="ARBA" id="ARBA00023015"/>
    </source>
</evidence>
<accession>A0A0A0LTU3</accession>
<feature type="compositionally biased region" description="Basic and acidic residues" evidence="5">
    <location>
        <begin position="60"/>
        <end position="77"/>
    </location>
</feature>
<dbReference type="Proteomes" id="UP000029981">
    <property type="component" value="Chromosome 1"/>
</dbReference>
<evidence type="ECO:0000256" key="1">
    <source>
        <dbReference type="ARBA" id="ARBA00004123"/>
    </source>
</evidence>
<proteinExistence type="predicted"/>
<reference evidence="7 8" key="3">
    <citation type="journal article" date="2010" name="BMC Genomics">
        <title>Transcriptome sequencing and comparative analysis of cucumber flowers with different sex types.</title>
        <authorList>
            <person name="Guo S."/>
            <person name="Zheng Y."/>
            <person name="Joung J.G."/>
            <person name="Liu S."/>
            <person name="Zhang Z."/>
            <person name="Crasta O.R."/>
            <person name="Sobral B.W."/>
            <person name="Xu Y."/>
            <person name="Huang S."/>
            <person name="Fei Z."/>
        </authorList>
    </citation>
    <scope>NUCLEOTIDE SEQUENCE [LARGE SCALE GENOMIC DNA]</scope>
    <source>
        <strain evidence="8">cv. 9930</strain>
    </source>
</reference>
<dbReference type="OMA" id="ELVPECN"/>
<dbReference type="Gramene" id="KGN65345">
    <property type="protein sequence ID" value="KGN65345"/>
    <property type="gene ID" value="Csa_1G361460"/>
</dbReference>
<organism evidence="7 8">
    <name type="scientific">Cucumis sativus</name>
    <name type="common">Cucumber</name>
    <dbReference type="NCBI Taxonomy" id="3659"/>
    <lineage>
        <taxon>Eukaryota</taxon>
        <taxon>Viridiplantae</taxon>
        <taxon>Streptophyta</taxon>
        <taxon>Embryophyta</taxon>
        <taxon>Tracheophyta</taxon>
        <taxon>Spermatophyta</taxon>
        <taxon>Magnoliopsida</taxon>
        <taxon>eudicotyledons</taxon>
        <taxon>Gunneridae</taxon>
        <taxon>Pentapetalae</taxon>
        <taxon>rosids</taxon>
        <taxon>fabids</taxon>
        <taxon>Cucurbitales</taxon>
        <taxon>Cucurbitaceae</taxon>
        <taxon>Benincaseae</taxon>
        <taxon>Cucumis</taxon>
    </lineage>
</organism>
<dbReference type="GO" id="GO:0046983">
    <property type="term" value="F:protein dimerization activity"/>
    <property type="evidence" value="ECO:0007669"/>
    <property type="project" value="InterPro"/>
</dbReference>
<keyword evidence="3" id="KW-0804">Transcription</keyword>
<gene>
    <name evidence="7" type="ORF">Csa_1G361460</name>
</gene>
<feature type="region of interest" description="Disordered" evidence="5">
    <location>
        <begin position="1"/>
        <end position="97"/>
    </location>
</feature>
<dbReference type="AlphaFoldDB" id="A0A0A0LTU3"/>
<evidence type="ECO:0000313" key="8">
    <source>
        <dbReference type="Proteomes" id="UP000029981"/>
    </source>
</evidence>